<evidence type="ECO:0000313" key="1">
    <source>
        <dbReference type="EMBL" id="KAJ7552433.1"/>
    </source>
</evidence>
<gene>
    <name evidence="1" type="ORF">O6H91_06G054800</name>
</gene>
<dbReference type="Proteomes" id="UP001162992">
    <property type="component" value="Chromosome 6"/>
</dbReference>
<proteinExistence type="predicted"/>
<keyword evidence="2" id="KW-1185">Reference proteome</keyword>
<evidence type="ECO:0000313" key="2">
    <source>
        <dbReference type="Proteomes" id="UP001162992"/>
    </source>
</evidence>
<dbReference type="EMBL" id="CM055097">
    <property type="protein sequence ID" value="KAJ7552433.1"/>
    <property type="molecule type" value="Genomic_DNA"/>
</dbReference>
<accession>A0ACC2DDN6</accession>
<organism evidence="1 2">
    <name type="scientific">Diphasiastrum complanatum</name>
    <name type="common">Issler's clubmoss</name>
    <name type="synonym">Lycopodium complanatum</name>
    <dbReference type="NCBI Taxonomy" id="34168"/>
    <lineage>
        <taxon>Eukaryota</taxon>
        <taxon>Viridiplantae</taxon>
        <taxon>Streptophyta</taxon>
        <taxon>Embryophyta</taxon>
        <taxon>Tracheophyta</taxon>
        <taxon>Lycopodiopsida</taxon>
        <taxon>Lycopodiales</taxon>
        <taxon>Lycopodiaceae</taxon>
        <taxon>Lycopodioideae</taxon>
        <taxon>Diphasiastrum</taxon>
    </lineage>
</organism>
<comment type="caution">
    <text evidence="1">The sequence shown here is derived from an EMBL/GenBank/DDBJ whole genome shotgun (WGS) entry which is preliminary data.</text>
</comment>
<reference evidence="2" key="1">
    <citation type="journal article" date="2024" name="Proc. Natl. Acad. Sci. U.S.A.">
        <title>Extraordinary preservation of gene collinearity over three hundred million years revealed in homosporous lycophytes.</title>
        <authorList>
            <person name="Li C."/>
            <person name="Wickell D."/>
            <person name="Kuo L.Y."/>
            <person name="Chen X."/>
            <person name="Nie B."/>
            <person name="Liao X."/>
            <person name="Peng D."/>
            <person name="Ji J."/>
            <person name="Jenkins J."/>
            <person name="Williams M."/>
            <person name="Shu S."/>
            <person name="Plott C."/>
            <person name="Barry K."/>
            <person name="Rajasekar S."/>
            <person name="Grimwood J."/>
            <person name="Han X."/>
            <person name="Sun S."/>
            <person name="Hou Z."/>
            <person name="He W."/>
            <person name="Dai G."/>
            <person name="Sun C."/>
            <person name="Schmutz J."/>
            <person name="Leebens-Mack J.H."/>
            <person name="Li F.W."/>
            <person name="Wang L."/>
        </authorList>
    </citation>
    <scope>NUCLEOTIDE SEQUENCE [LARGE SCALE GENOMIC DNA]</scope>
    <source>
        <strain evidence="2">cv. PW_Plant_1</strain>
    </source>
</reference>
<sequence length="365" mass="40458">MASVEEVAQKLVELRIVGGFDDDGGGGQEARWAAFTLPLAMLLVSRYLPHSTICLLLWVNTHCRHVLSTYAPLWKELDLHGMTKAGERLLAALSLSRYKNLEVINLEFAQDVEDEHLASVTCKDLQVLNLNACQRITDAGVKAVTSTCNYLKSFSIYWNLKVTDIGVESLVKNCRLLTHLNLSGCKNISDRSLHSIAKYCPNIKSLNLTRCVKLTDDGLAKLLKACLHLEELYLYAIPGFTEEAFKLFSGLHELKLLDICGAQNLTDNCLVALAECKSLVSLNLTWCVNVTDEGIIPLFQNCQSLEVLSLYGIRGVTDKGLECLSQSCKFSLRTLDVSGCVNIKRKSQGELLQLFPALTCFQVHS</sequence>
<name>A0ACC2DDN6_DIPCM</name>
<protein>
    <submittedName>
        <fullName evidence="1">Uncharacterized protein</fullName>
    </submittedName>
</protein>